<dbReference type="Proteomes" id="UP000014923">
    <property type="component" value="Unassembled WGS sequence"/>
</dbReference>
<dbReference type="eggNOG" id="COG1555">
    <property type="taxonomic scope" value="Bacteria"/>
</dbReference>
<gene>
    <name evidence="2" type="ORF">TCEL_02014</name>
</gene>
<evidence type="ECO:0000313" key="3">
    <source>
        <dbReference type="Proteomes" id="UP000014923"/>
    </source>
</evidence>
<dbReference type="SMART" id="SM00278">
    <property type="entry name" value="HhH1"/>
    <property type="match status" value="2"/>
</dbReference>
<dbReference type="PANTHER" id="PTHR21180:SF32">
    <property type="entry name" value="ENDONUCLEASE_EXONUCLEASE_PHOSPHATASE FAMILY DOMAIN-CONTAINING PROTEIN 1"/>
    <property type="match status" value="1"/>
</dbReference>
<keyword evidence="3" id="KW-1185">Reference proteome</keyword>
<protein>
    <submittedName>
        <fullName evidence="2">Late competence protein ComEA, DNA receptor</fullName>
    </submittedName>
</protein>
<keyword evidence="2" id="KW-0675">Receptor</keyword>
<dbReference type="InterPro" id="IPR004509">
    <property type="entry name" value="Competence_ComEA_HhH"/>
</dbReference>
<dbReference type="InterPro" id="IPR019554">
    <property type="entry name" value="Soluble_ligand-bd"/>
</dbReference>
<dbReference type="EMBL" id="CAVN010000093">
    <property type="protein sequence ID" value="CDF58100.1"/>
    <property type="molecule type" value="Genomic_DNA"/>
</dbReference>
<name>R7RS77_9CLOT</name>
<dbReference type="NCBIfam" id="TIGR00426">
    <property type="entry name" value="competence protein ComEA helix-hairpin-helix repeat region"/>
    <property type="match status" value="1"/>
</dbReference>
<dbReference type="SUPFAM" id="SSF47781">
    <property type="entry name" value="RuvA domain 2-like"/>
    <property type="match status" value="1"/>
</dbReference>
<dbReference type="Gene3D" id="3.10.560.10">
    <property type="entry name" value="Outer membrane lipoprotein wza domain like"/>
    <property type="match status" value="1"/>
</dbReference>
<feature type="domain" description="Helix-hairpin-helix DNA-binding motif class 1" evidence="1">
    <location>
        <begin position="128"/>
        <end position="147"/>
    </location>
</feature>
<evidence type="ECO:0000313" key="2">
    <source>
        <dbReference type="EMBL" id="CDF58100.1"/>
    </source>
</evidence>
<reference evidence="2" key="1">
    <citation type="submission" date="2013-03" db="EMBL/GenBank/DDBJ databases">
        <title>Draft genome sequence of the hydrogen-ethanol-producing anaerobic alkalithermophilic Caloramator celere.</title>
        <authorList>
            <person name="Ciranna A."/>
            <person name="Larjo A."/>
            <person name="Kivisto A."/>
            <person name="Santala V."/>
            <person name="Roos C."/>
            <person name="Karp M."/>
        </authorList>
    </citation>
    <scope>NUCLEOTIDE SEQUENCE [LARGE SCALE GENOMIC DNA]</scope>
    <source>
        <strain evidence="2">DSM 8682</strain>
    </source>
</reference>
<proteinExistence type="predicted"/>
<organism evidence="2 3">
    <name type="scientific">Thermobrachium celere DSM 8682</name>
    <dbReference type="NCBI Taxonomy" id="941824"/>
    <lineage>
        <taxon>Bacteria</taxon>
        <taxon>Bacillati</taxon>
        <taxon>Bacillota</taxon>
        <taxon>Clostridia</taxon>
        <taxon>Eubacteriales</taxon>
        <taxon>Clostridiaceae</taxon>
        <taxon>Thermobrachium</taxon>
    </lineage>
</organism>
<dbReference type="GO" id="GO:0015627">
    <property type="term" value="C:type II protein secretion system complex"/>
    <property type="evidence" value="ECO:0007669"/>
    <property type="project" value="TreeGrafter"/>
</dbReference>
<dbReference type="InterPro" id="IPR010994">
    <property type="entry name" value="RuvA_2-like"/>
</dbReference>
<dbReference type="RefSeq" id="WP_018661867.1">
    <property type="nucleotide sequence ID" value="NZ_HF952018.1"/>
</dbReference>
<dbReference type="Pfam" id="PF10531">
    <property type="entry name" value="SLBB"/>
    <property type="match status" value="1"/>
</dbReference>
<dbReference type="AlphaFoldDB" id="R7RS77"/>
<dbReference type="HOGENOM" id="CLU_052011_1_2_9"/>
<evidence type="ECO:0000259" key="1">
    <source>
        <dbReference type="SMART" id="SM00278"/>
    </source>
</evidence>
<dbReference type="OrthoDB" id="9790239at2"/>
<feature type="domain" description="Helix-hairpin-helix DNA-binding motif class 1" evidence="1">
    <location>
        <begin position="158"/>
        <end position="177"/>
    </location>
</feature>
<dbReference type="InterPro" id="IPR003583">
    <property type="entry name" value="Hlx-hairpin-Hlx_DNA-bd_motif"/>
</dbReference>
<dbReference type="GO" id="GO:0015628">
    <property type="term" value="P:protein secretion by the type II secretion system"/>
    <property type="evidence" value="ECO:0007669"/>
    <property type="project" value="TreeGrafter"/>
</dbReference>
<dbReference type="InterPro" id="IPR051675">
    <property type="entry name" value="Endo/Exo/Phosphatase_dom_1"/>
</dbReference>
<comment type="caution">
    <text evidence="2">The sequence shown here is derived from an EMBL/GenBank/DDBJ whole genome shotgun (WGS) entry which is preliminary data.</text>
</comment>
<dbReference type="Gene3D" id="1.10.150.310">
    <property type="entry name" value="Tex RuvX-like domain-like"/>
    <property type="match status" value="1"/>
</dbReference>
<dbReference type="PANTHER" id="PTHR21180">
    <property type="entry name" value="ENDONUCLEASE/EXONUCLEASE/PHOSPHATASE FAMILY DOMAIN-CONTAINING PROTEIN 1"/>
    <property type="match status" value="1"/>
</dbReference>
<dbReference type="Pfam" id="PF12836">
    <property type="entry name" value="HHH_3"/>
    <property type="match status" value="1"/>
</dbReference>
<dbReference type="GO" id="GO:0006281">
    <property type="term" value="P:DNA repair"/>
    <property type="evidence" value="ECO:0007669"/>
    <property type="project" value="InterPro"/>
</dbReference>
<dbReference type="GO" id="GO:0003677">
    <property type="term" value="F:DNA binding"/>
    <property type="evidence" value="ECO:0007669"/>
    <property type="project" value="InterPro"/>
</dbReference>
<accession>R7RS77</accession>
<sequence>MDMSRKEKIGLIVFALIVLCISSIKFYSKNDSNEFTVYKSDNSQPHTIKVYICGEVKNPGVYKIESDKRIVDLVEMAGGITENADINNINLALKLKDEDYIKIPSKNLNNINNNQSDTKININTATVEELKKLPRVGDAIAKRIIEYREKYGRFKRIEDIKNVSGIGDKMFENIKDLICVY</sequence>